<dbReference type="Gene3D" id="1.10.8.730">
    <property type="match status" value="1"/>
</dbReference>
<dbReference type="InterPro" id="IPR027417">
    <property type="entry name" value="P-loop_NTPase"/>
</dbReference>
<dbReference type="InterPro" id="IPR053155">
    <property type="entry name" value="F-pilin_assembly_TraC"/>
</dbReference>
<protein>
    <submittedName>
        <fullName evidence="1">Conjugative transposon protein TraG</fullName>
    </submittedName>
</protein>
<proteinExistence type="predicted"/>
<gene>
    <name evidence="1" type="ORF">GRFL_0901</name>
</gene>
<dbReference type="SUPFAM" id="SSF52540">
    <property type="entry name" value="P-loop containing nucleoside triphosphate hydrolases"/>
    <property type="match status" value="1"/>
</dbReference>
<sequence>MILGYKVVLPEVFSLSEKDYESLHATWFRAFKNLPAHTVIHKQDIYLKTAFDAENLPDTSFLEKATRNHFCGRQYLGHQCFLFFCWPANRSFHKARFINPFTQAKKKTVHAENEKLRRFSQAIQECVNFLNQDRNLQLFPLEEAKIQNLTGQYFNGYNADIDTDVILGDHSIRIGKNYWDVMALQHETAFLEEVQTSRPASRFTSDEFSFHQGFIDGIGLELYENHMVNQILVMDDNTRWRKQLEKKRETLKKSAGFGTQNLVVLEKIEAVLQAMNQDEQARIVRGQLNILYWDQDPARLSSIAGEIKTCCKQLDIRPYAPQGEARKQYFLNTYFGFTSNFTDEDLYVSDLKHALCIWLHSANYKSDDHGIIINDRQFNIPVIKDVWDERKKRIKARNFAIFAPTGEGKSFLANSILRQFFEQGVRLVIIDLGGSYTKFAGLYADASVVLRYQPGQSLGINPFYLPVGAVPTAEHLEELAIFLFELTSPGVAVKKEENVALKKMLQVYYTTTACGYDLQGFYNFIDKEQDLILQKAGIKPEYFEVARFLHILSEYVGDGIYGYLFRDQGEHTYRMEDKRLIIFELDEVKDNQEILSVMLKLIKSAIQRSIWRNRVEKGIILFDEFAKQLKFSNVLESVEFYYQAIRKQNGAIGIVLQSINQLPENSTAASILENTQVIYSLRNEKGYDDLVSRLKLSAHDLNQLKSITNNLSGSQKYTEVFIKIGKQSNVYRLEVPAEAYAAYLTDGPENETILKLFKASGNMESAIRNYLTQKKSR</sequence>
<dbReference type="STRING" id="1229726.GRFL_0901"/>
<organism evidence="1 2">
    <name type="scientific">Christiangramia flava JLT2011</name>
    <dbReference type="NCBI Taxonomy" id="1229726"/>
    <lineage>
        <taxon>Bacteria</taxon>
        <taxon>Pseudomonadati</taxon>
        <taxon>Bacteroidota</taxon>
        <taxon>Flavobacteriia</taxon>
        <taxon>Flavobacteriales</taxon>
        <taxon>Flavobacteriaceae</taxon>
        <taxon>Christiangramia</taxon>
    </lineage>
</organism>
<dbReference type="InterPro" id="IPR022509">
    <property type="entry name" value="Conjugation_ATPase_TraG"/>
</dbReference>
<dbReference type="AlphaFoldDB" id="A0A1L7I3B0"/>
<dbReference type="NCBIfam" id="TIGR03783">
    <property type="entry name" value="Bac_Flav_CT_G"/>
    <property type="match status" value="1"/>
</dbReference>
<dbReference type="PANTHER" id="PTHR38467:SF1">
    <property type="entry name" value="CONJUGATIVE TRANSFER: ASSEMBLY"/>
    <property type="match status" value="1"/>
</dbReference>
<dbReference type="InterPro" id="IPR043964">
    <property type="entry name" value="P-loop_TraG"/>
</dbReference>
<dbReference type="KEGG" id="gfl:GRFL_0901"/>
<evidence type="ECO:0000313" key="2">
    <source>
        <dbReference type="Proteomes" id="UP000186230"/>
    </source>
</evidence>
<dbReference type="EMBL" id="CP016359">
    <property type="protein sequence ID" value="APU67625.1"/>
    <property type="molecule type" value="Genomic_DNA"/>
</dbReference>
<accession>A0A1L7I3B0</accession>
<dbReference type="PANTHER" id="PTHR38467">
    <property type="match status" value="1"/>
</dbReference>
<evidence type="ECO:0000313" key="1">
    <source>
        <dbReference type="EMBL" id="APU67625.1"/>
    </source>
</evidence>
<dbReference type="Proteomes" id="UP000186230">
    <property type="component" value="Chromosome"/>
</dbReference>
<name>A0A1L7I3B0_9FLAO</name>
<keyword evidence="2" id="KW-1185">Reference proteome</keyword>
<reference evidence="1 2" key="1">
    <citation type="submission" date="2016-07" db="EMBL/GenBank/DDBJ databases">
        <title>Multi-omics approach to identify versatile polysaccharide utilization systems of a marine flavobacterium Gramella flava.</title>
        <authorList>
            <person name="Tang K."/>
        </authorList>
    </citation>
    <scope>NUCLEOTIDE SEQUENCE [LARGE SCALE GENOMIC DNA]</scope>
    <source>
        <strain evidence="1 2">JLT2011</strain>
    </source>
</reference>
<dbReference type="Pfam" id="PF19044">
    <property type="entry name" value="P-loop_TraG"/>
    <property type="match status" value="1"/>
</dbReference>
<dbReference type="Gene3D" id="3.40.50.300">
    <property type="entry name" value="P-loop containing nucleotide triphosphate hydrolases"/>
    <property type="match status" value="1"/>
</dbReference>